<dbReference type="InterPro" id="IPR017452">
    <property type="entry name" value="GPCR_Rhodpsn_7TM"/>
</dbReference>
<reference evidence="7" key="3">
    <citation type="submission" date="2025-09" db="UniProtKB">
        <authorList>
            <consortium name="Ensembl"/>
        </authorList>
    </citation>
    <scope>IDENTIFICATION</scope>
</reference>
<evidence type="ECO:0000256" key="3">
    <source>
        <dbReference type="ARBA" id="ARBA00022989"/>
    </source>
</evidence>
<comment type="subcellular location">
    <subcellularLocation>
        <location evidence="1">Membrane</location>
    </subcellularLocation>
</comment>
<dbReference type="SUPFAM" id="SSF81321">
    <property type="entry name" value="Family A G protein-coupled receptor-like"/>
    <property type="match status" value="1"/>
</dbReference>
<feature type="transmembrane region" description="Helical" evidence="5">
    <location>
        <begin position="155"/>
        <end position="177"/>
    </location>
</feature>
<proteinExistence type="predicted"/>
<keyword evidence="8" id="KW-1185">Reference proteome</keyword>
<dbReference type="PANTHER" id="PTHR37680:SF1">
    <property type="entry name" value="C130050O18RIK PROTEIN"/>
    <property type="match status" value="1"/>
</dbReference>
<dbReference type="PROSITE" id="PS50262">
    <property type="entry name" value="G_PROTEIN_RECEP_F1_2"/>
    <property type="match status" value="1"/>
</dbReference>
<keyword evidence="3 5" id="KW-1133">Transmembrane helix</keyword>
<dbReference type="Gene3D" id="1.20.1070.10">
    <property type="entry name" value="Rhodopsin 7-helix transmembrane proteins"/>
    <property type="match status" value="1"/>
</dbReference>
<organism evidence="7 8">
    <name type="scientific">Erpetoichthys calabaricus</name>
    <name type="common">Rope fish</name>
    <name type="synonym">Calamoichthys calabaricus</name>
    <dbReference type="NCBI Taxonomy" id="27687"/>
    <lineage>
        <taxon>Eukaryota</taxon>
        <taxon>Metazoa</taxon>
        <taxon>Chordata</taxon>
        <taxon>Craniata</taxon>
        <taxon>Vertebrata</taxon>
        <taxon>Euteleostomi</taxon>
        <taxon>Actinopterygii</taxon>
        <taxon>Polypteriformes</taxon>
        <taxon>Polypteridae</taxon>
        <taxon>Erpetoichthys</taxon>
    </lineage>
</organism>
<feature type="transmembrane region" description="Helical" evidence="5">
    <location>
        <begin position="293"/>
        <end position="313"/>
    </location>
</feature>
<protein>
    <submittedName>
        <fullName evidence="7">Uncharacterized LOC114661124</fullName>
    </submittedName>
</protein>
<dbReference type="Ensembl" id="ENSECRT00000024171.1">
    <property type="protein sequence ID" value="ENSECRP00000023655.1"/>
    <property type="gene ID" value="ENSECRG00000016023.1"/>
</dbReference>
<accession>A0A8C4SX61</accession>
<evidence type="ECO:0000256" key="2">
    <source>
        <dbReference type="ARBA" id="ARBA00022692"/>
    </source>
</evidence>
<reference evidence="7" key="1">
    <citation type="submission" date="2021-06" db="EMBL/GenBank/DDBJ databases">
        <authorList>
            <consortium name="Wellcome Sanger Institute Data Sharing"/>
        </authorList>
    </citation>
    <scope>NUCLEOTIDE SEQUENCE [LARGE SCALE GENOMIC DNA]</scope>
</reference>
<reference evidence="7" key="2">
    <citation type="submission" date="2025-08" db="UniProtKB">
        <authorList>
            <consortium name="Ensembl"/>
        </authorList>
    </citation>
    <scope>IDENTIFICATION</scope>
</reference>
<dbReference type="GeneID" id="114661124"/>
<gene>
    <name evidence="7" type="primary">LOC114661124</name>
</gene>
<evidence type="ECO:0000313" key="8">
    <source>
        <dbReference type="Proteomes" id="UP000694620"/>
    </source>
</evidence>
<keyword evidence="2 5" id="KW-0812">Transmembrane</keyword>
<dbReference type="GO" id="GO:0016020">
    <property type="term" value="C:membrane"/>
    <property type="evidence" value="ECO:0007669"/>
    <property type="project" value="UniProtKB-SubCell"/>
</dbReference>
<evidence type="ECO:0000256" key="1">
    <source>
        <dbReference type="ARBA" id="ARBA00004370"/>
    </source>
</evidence>
<sequence length="379" mass="43865">MVHFKNWKSIKSIRLNMSDFNNSDNTNQNYNIEKDILFLDISSRATYCYTLFVMAGLIASTFICKVFVRICRGGRNFEKLDILFYALNFTDLIILLFSFSVIAYRPKYLQATMLECGILSFFFNIFYFNSQFLHVSIAFFLIVEERCANVSRMRIAVDSAFVWIVFAAVCSLFSSLLEAALLGFEQNLNKTISCQLDPLQAKAQYDITKFVTSIVIPYILLMISLSVCCFMWKRPDHKSTMKARLRVISALLAVALVTLVCRLFYNCVLISRAIRKLHSGNDYPKHEEALMCVAELVMFSGSCISLVLVIFLYKPYQEQLSKSWRHLREFCRRITHRDNHRNIMEPTIEIVDKKEETASMNIEEQEGDNEGVTKVFLET</sequence>
<dbReference type="OrthoDB" id="9943240at2759"/>
<feature type="domain" description="G-protein coupled receptors family 1 profile" evidence="6">
    <location>
        <begin position="59"/>
        <end position="309"/>
    </location>
</feature>
<evidence type="ECO:0000256" key="4">
    <source>
        <dbReference type="ARBA" id="ARBA00023136"/>
    </source>
</evidence>
<feature type="transmembrane region" description="Helical" evidence="5">
    <location>
        <begin position="49"/>
        <end position="70"/>
    </location>
</feature>
<dbReference type="PANTHER" id="PTHR37680">
    <property type="entry name" value="C130050O18RIK PROTEIN"/>
    <property type="match status" value="1"/>
</dbReference>
<feature type="transmembrane region" description="Helical" evidence="5">
    <location>
        <begin position="210"/>
        <end position="232"/>
    </location>
</feature>
<feature type="transmembrane region" description="Helical" evidence="5">
    <location>
        <begin position="124"/>
        <end position="143"/>
    </location>
</feature>
<dbReference type="GeneTree" id="ENSGT00390000006068"/>
<evidence type="ECO:0000313" key="7">
    <source>
        <dbReference type="Ensembl" id="ENSECRP00000023655.1"/>
    </source>
</evidence>
<dbReference type="Proteomes" id="UP000694620">
    <property type="component" value="Chromosome 11"/>
</dbReference>
<dbReference type="AlphaFoldDB" id="A0A8C4SX61"/>
<keyword evidence="4 5" id="KW-0472">Membrane</keyword>
<evidence type="ECO:0000259" key="6">
    <source>
        <dbReference type="PROSITE" id="PS50262"/>
    </source>
</evidence>
<evidence type="ECO:0000256" key="5">
    <source>
        <dbReference type="SAM" id="Phobius"/>
    </source>
</evidence>
<dbReference type="RefSeq" id="XP_051789638.1">
    <property type="nucleotide sequence ID" value="XM_051933678.1"/>
</dbReference>
<name>A0A8C4SX61_ERPCA</name>
<feature type="transmembrane region" description="Helical" evidence="5">
    <location>
        <begin position="244"/>
        <end position="265"/>
    </location>
</feature>
<feature type="transmembrane region" description="Helical" evidence="5">
    <location>
        <begin position="82"/>
        <end position="104"/>
    </location>
</feature>